<sequence>MFMIRLDGGGAGCCCWGRSGKRRKKGYVGWCQEEEEEELMTFPRIFSVFLRLRVDPGWDKMLKNARLF</sequence>
<proteinExistence type="predicted"/>
<keyword evidence="2" id="KW-1185">Reference proteome</keyword>
<name>A0AAE1PZD4_9EUCA</name>
<organism evidence="1 2">
    <name type="scientific">Petrolisthes manimaculis</name>
    <dbReference type="NCBI Taxonomy" id="1843537"/>
    <lineage>
        <taxon>Eukaryota</taxon>
        <taxon>Metazoa</taxon>
        <taxon>Ecdysozoa</taxon>
        <taxon>Arthropoda</taxon>
        <taxon>Crustacea</taxon>
        <taxon>Multicrustacea</taxon>
        <taxon>Malacostraca</taxon>
        <taxon>Eumalacostraca</taxon>
        <taxon>Eucarida</taxon>
        <taxon>Decapoda</taxon>
        <taxon>Pleocyemata</taxon>
        <taxon>Anomura</taxon>
        <taxon>Galatheoidea</taxon>
        <taxon>Porcellanidae</taxon>
        <taxon>Petrolisthes</taxon>
    </lineage>
</organism>
<evidence type="ECO:0000313" key="2">
    <source>
        <dbReference type="Proteomes" id="UP001292094"/>
    </source>
</evidence>
<dbReference type="AlphaFoldDB" id="A0AAE1PZD4"/>
<comment type="caution">
    <text evidence="1">The sequence shown here is derived from an EMBL/GenBank/DDBJ whole genome shotgun (WGS) entry which is preliminary data.</text>
</comment>
<accession>A0AAE1PZD4</accession>
<gene>
    <name evidence="1" type="ORF">Pmani_012234</name>
</gene>
<evidence type="ECO:0000313" key="1">
    <source>
        <dbReference type="EMBL" id="KAK4316615.1"/>
    </source>
</evidence>
<dbReference type="Proteomes" id="UP001292094">
    <property type="component" value="Unassembled WGS sequence"/>
</dbReference>
<reference evidence="1" key="1">
    <citation type="submission" date="2023-11" db="EMBL/GenBank/DDBJ databases">
        <title>Genome assemblies of two species of porcelain crab, Petrolisthes cinctipes and Petrolisthes manimaculis (Anomura: Porcellanidae).</title>
        <authorList>
            <person name="Angst P."/>
        </authorList>
    </citation>
    <scope>NUCLEOTIDE SEQUENCE</scope>
    <source>
        <strain evidence="1">PB745_02</strain>
        <tissue evidence="1">Gill</tissue>
    </source>
</reference>
<dbReference type="EMBL" id="JAWZYT010001005">
    <property type="protein sequence ID" value="KAK4316615.1"/>
    <property type="molecule type" value="Genomic_DNA"/>
</dbReference>
<protein>
    <submittedName>
        <fullName evidence="1">Uncharacterized protein</fullName>
    </submittedName>
</protein>